<evidence type="ECO:0000259" key="1">
    <source>
        <dbReference type="Pfam" id="PF12728"/>
    </source>
</evidence>
<feature type="domain" description="Helix-turn-helix" evidence="1">
    <location>
        <begin position="5"/>
        <end position="54"/>
    </location>
</feature>
<dbReference type="Proteomes" id="UP000598146">
    <property type="component" value="Unassembled WGS sequence"/>
</dbReference>
<accession>A0A931G6T8</accession>
<comment type="caution">
    <text evidence="2">The sequence shown here is derived from an EMBL/GenBank/DDBJ whole genome shotgun (WGS) entry which is preliminary data.</text>
</comment>
<protein>
    <submittedName>
        <fullName evidence="2">Helix-turn-helix domain-containing protein</fullName>
    </submittedName>
</protein>
<name>A0A931G6T8_9ACTN</name>
<dbReference type="EMBL" id="JADQTO010000028">
    <property type="protein sequence ID" value="MBG0567554.1"/>
    <property type="molecule type" value="Genomic_DNA"/>
</dbReference>
<dbReference type="InterPro" id="IPR009061">
    <property type="entry name" value="DNA-bd_dom_put_sf"/>
</dbReference>
<dbReference type="InterPro" id="IPR041657">
    <property type="entry name" value="HTH_17"/>
</dbReference>
<proteinExistence type="predicted"/>
<gene>
    <name evidence="2" type="ORF">I4J89_39520</name>
</gene>
<evidence type="ECO:0000313" key="2">
    <source>
        <dbReference type="EMBL" id="MBG0567554.1"/>
    </source>
</evidence>
<reference evidence="2" key="1">
    <citation type="submission" date="2020-11" db="EMBL/GenBank/DDBJ databases">
        <title>Isolation and identification of active actinomycetes.</title>
        <authorList>
            <person name="Sun X."/>
        </authorList>
    </citation>
    <scope>NUCLEOTIDE SEQUENCE</scope>
    <source>
        <strain evidence="2">NEAU-A11</strain>
    </source>
</reference>
<organism evidence="2 3">
    <name type="scientific">Actinoplanes aureus</name>
    <dbReference type="NCBI Taxonomy" id="2792083"/>
    <lineage>
        <taxon>Bacteria</taxon>
        <taxon>Bacillati</taxon>
        <taxon>Actinomycetota</taxon>
        <taxon>Actinomycetes</taxon>
        <taxon>Micromonosporales</taxon>
        <taxon>Micromonosporaceae</taxon>
        <taxon>Actinoplanes</taxon>
    </lineage>
</organism>
<keyword evidence="3" id="KW-1185">Reference proteome</keyword>
<evidence type="ECO:0000313" key="3">
    <source>
        <dbReference type="Proteomes" id="UP000598146"/>
    </source>
</evidence>
<sequence length="61" mass="6843">MQDELLTFDEVAAILKIPTGTLRTWRLQGIGPTGFRVGKYVRFRLSAVEQFVAAKEAESDD</sequence>
<dbReference type="AlphaFoldDB" id="A0A931G6T8"/>
<dbReference type="SUPFAM" id="SSF46955">
    <property type="entry name" value="Putative DNA-binding domain"/>
    <property type="match status" value="1"/>
</dbReference>
<dbReference type="Pfam" id="PF12728">
    <property type="entry name" value="HTH_17"/>
    <property type="match status" value="1"/>
</dbReference>